<organism evidence="4 5">
    <name type="scientific">Planoprotostelium fungivorum</name>
    <dbReference type="NCBI Taxonomy" id="1890364"/>
    <lineage>
        <taxon>Eukaryota</taxon>
        <taxon>Amoebozoa</taxon>
        <taxon>Evosea</taxon>
        <taxon>Variosea</taxon>
        <taxon>Cavosteliida</taxon>
        <taxon>Cavosteliaceae</taxon>
        <taxon>Planoprotostelium</taxon>
    </lineage>
</organism>
<reference evidence="4 5" key="1">
    <citation type="journal article" date="2018" name="Genome Biol. Evol.">
        <title>Multiple Roots of Fruiting Body Formation in Amoebozoa.</title>
        <authorList>
            <person name="Hillmann F."/>
            <person name="Forbes G."/>
            <person name="Novohradska S."/>
            <person name="Ferling I."/>
            <person name="Riege K."/>
            <person name="Groth M."/>
            <person name="Westermann M."/>
            <person name="Marz M."/>
            <person name="Spaller T."/>
            <person name="Winckler T."/>
            <person name="Schaap P."/>
            <person name="Glockner G."/>
        </authorList>
    </citation>
    <scope>NUCLEOTIDE SEQUENCE [LARGE SCALE GENOMIC DNA]</scope>
    <source>
        <strain evidence="4 5">Jena</strain>
    </source>
</reference>
<keyword evidence="1" id="KW-0479">Metal-binding</keyword>
<dbReference type="CDD" id="cd00202">
    <property type="entry name" value="ZnF_GATA"/>
    <property type="match status" value="1"/>
</dbReference>
<dbReference type="Gene3D" id="3.30.50.10">
    <property type="entry name" value="Erythroid Transcription Factor GATA-1, subunit A"/>
    <property type="match status" value="1"/>
</dbReference>
<feature type="domain" description="GATA-type" evidence="3">
    <location>
        <begin position="47"/>
        <end position="81"/>
    </location>
</feature>
<comment type="caution">
    <text evidence="4">The sequence shown here is derived from an EMBL/GenBank/DDBJ whole genome shotgun (WGS) entry which is preliminary data.</text>
</comment>
<dbReference type="InterPro" id="IPR000679">
    <property type="entry name" value="Znf_GATA"/>
</dbReference>
<dbReference type="GO" id="GO:0043565">
    <property type="term" value="F:sequence-specific DNA binding"/>
    <property type="evidence" value="ECO:0007669"/>
    <property type="project" value="InterPro"/>
</dbReference>
<protein>
    <recommendedName>
        <fullName evidence="3">GATA-type domain-containing protein</fullName>
    </recommendedName>
</protein>
<dbReference type="Proteomes" id="UP000241769">
    <property type="component" value="Unassembled WGS sequence"/>
</dbReference>
<keyword evidence="1" id="KW-0863">Zinc-finger</keyword>
<evidence type="ECO:0000256" key="2">
    <source>
        <dbReference type="SAM" id="MobiDB-lite"/>
    </source>
</evidence>
<proteinExistence type="predicted"/>
<dbReference type="InParanoid" id="A0A2P6MNB2"/>
<accession>A0A2P6MNB2</accession>
<dbReference type="InterPro" id="IPR013088">
    <property type="entry name" value="Znf_NHR/GATA"/>
</dbReference>
<evidence type="ECO:0000313" key="4">
    <source>
        <dbReference type="EMBL" id="PRP73172.1"/>
    </source>
</evidence>
<dbReference type="EMBL" id="MDYQ01000661">
    <property type="protein sequence ID" value="PRP73172.1"/>
    <property type="molecule type" value="Genomic_DNA"/>
</dbReference>
<name>A0A2P6MNB2_9EUKA</name>
<dbReference type="PROSITE" id="PS50114">
    <property type="entry name" value="GATA_ZN_FINGER_2"/>
    <property type="match status" value="1"/>
</dbReference>
<sequence>MALAVTSSSFKPTFGRTTSQYLEEAESVPESDINFGAYLISHFRQYCENCQACETPQWRKGWYSEMLGRSVLLCNACGLKYHKNQYCYHCHFIYGKEQEKLIGLEQDDWVSCKTRSWSEGYTCPSCIQPPVNALGQITFRFRPVEHKRKTETPKMNGKRRKNDPTWNN</sequence>
<keyword evidence="5" id="KW-1185">Reference proteome</keyword>
<dbReference type="OrthoDB" id="515712at2759"/>
<evidence type="ECO:0000256" key="1">
    <source>
        <dbReference type="PROSITE-ProRule" id="PRU00094"/>
    </source>
</evidence>
<dbReference type="SUPFAM" id="SSF57716">
    <property type="entry name" value="Glucocorticoid receptor-like (DNA-binding domain)"/>
    <property type="match status" value="1"/>
</dbReference>
<gene>
    <name evidence="4" type="ORF">PROFUN_03486</name>
</gene>
<dbReference type="Pfam" id="PF00320">
    <property type="entry name" value="GATA"/>
    <property type="match status" value="1"/>
</dbReference>
<dbReference type="SMART" id="SM00401">
    <property type="entry name" value="ZnF_GATA"/>
    <property type="match status" value="1"/>
</dbReference>
<evidence type="ECO:0000313" key="5">
    <source>
        <dbReference type="Proteomes" id="UP000241769"/>
    </source>
</evidence>
<evidence type="ECO:0000259" key="3">
    <source>
        <dbReference type="PROSITE" id="PS50114"/>
    </source>
</evidence>
<feature type="region of interest" description="Disordered" evidence="2">
    <location>
        <begin position="148"/>
        <end position="168"/>
    </location>
</feature>
<dbReference type="AlphaFoldDB" id="A0A2P6MNB2"/>
<dbReference type="GO" id="GO:0006355">
    <property type="term" value="P:regulation of DNA-templated transcription"/>
    <property type="evidence" value="ECO:0007669"/>
    <property type="project" value="InterPro"/>
</dbReference>
<keyword evidence="1" id="KW-0862">Zinc</keyword>
<dbReference type="GO" id="GO:0008270">
    <property type="term" value="F:zinc ion binding"/>
    <property type="evidence" value="ECO:0007669"/>
    <property type="project" value="UniProtKB-KW"/>
</dbReference>